<gene>
    <name evidence="4" type="ORF">A3207_00420</name>
</gene>
<comment type="caution">
    <text evidence="4">The sequence shown here is derived from an EMBL/GenBank/DDBJ whole genome shotgun (WGS) entry which is preliminary data.</text>
</comment>
<dbReference type="SUPFAM" id="SSF54631">
    <property type="entry name" value="CBS-domain pair"/>
    <property type="match status" value="2"/>
</dbReference>
<feature type="domain" description="CBS" evidence="3">
    <location>
        <begin position="28"/>
        <end position="84"/>
    </location>
</feature>
<organism evidence="4 5">
    <name type="scientific">Candidatus Methanomassiliicoccus intestinalis</name>
    <dbReference type="NCBI Taxonomy" id="1406512"/>
    <lineage>
        <taxon>Archaea</taxon>
        <taxon>Methanobacteriati</taxon>
        <taxon>Thermoplasmatota</taxon>
        <taxon>Thermoplasmata</taxon>
        <taxon>Methanomassiliicoccales</taxon>
        <taxon>Methanomassiliicoccaceae</taxon>
        <taxon>Methanomassiliicoccus</taxon>
    </lineage>
</organism>
<dbReference type="AlphaFoldDB" id="A0A8J8TF54"/>
<evidence type="ECO:0000256" key="1">
    <source>
        <dbReference type="ARBA" id="ARBA00023122"/>
    </source>
</evidence>
<evidence type="ECO:0000256" key="2">
    <source>
        <dbReference type="PROSITE-ProRule" id="PRU00703"/>
    </source>
</evidence>
<dbReference type="RefSeq" id="WP_020448915.1">
    <property type="nucleotide sequence ID" value="NZ_CAYAXV010000011.1"/>
</dbReference>
<dbReference type="Proteomes" id="UP000752814">
    <property type="component" value="Unassembled WGS sequence"/>
</dbReference>
<dbReference type="InterPro" id="IPR046342">
    <property type="entry name" value="CBS_dom_sf"/>
</dbReference>
<dbReference type="CDD" id="cd02205">
    <property type="entry name" value="CBS_pair_SF"/>
    <property type="match status" value="2"/>
</dbReference>
<sequence length="400" mass="45028">MNTQEVAGLKKRERLRSLLEKIKVEDFVQKDFEYVGSDEQLSEIITKMGQYDLHEIPVSNDGKELLGIVSYRTLLKRRNLPVETKANTLMVMPQEITLDSTVMDIAEAFVASGYRHIPVRKGQNIIGVVSRTDLINIAAGIKEFSDILVEDIMTGDVHTVLSEDSVEVALRSMRAHTLQTLPVIDKEGRLTGIVGIKQVANYNWRKKQRESSGEVSGQSEPVDMTVSSVALDSVRTIGPRAYIGTAIQEMVKYNISTLPVVSESGNLEGILSKYDIVELIASLKERDMVYTQIAGMDQEDKFALESIEREISASLQKIAKISKPTMFTMHVTKYHAQGVNFKYSLNGRMMVGDKTLVASAVDWDIVKATQDLMERFERMVIGQKEEKLDRRKKIRSIGHW</sequence>
<protein>
    <recommendedName>
        <fullName evidence="3">CBS domain-containing protein</fullName>
    </recommendedName>
</protein>
<dbReference type="GeneID" id="41323444"/>
<reference evidence="4" key="1">
    <citation type="submission" date="2016-03" db="EMBL/GenBank/DDBJ databases">
        <authorList>
            <person name="Borrel G."/>
            <person name="Mccann A."/>
            <person name="O'Toole P.W."/>
        </authorList>
    </citation>
    <scope>NUCLEOTIDE SEQUENCE</scope>
    <source>
        <strain evidence="4">183</strain>
    </source>
</reference>
<feature type="domain" description="CBS" evidence="3">
    <location>
        <begin position="224"/>
        <end position="288"/>
    </location>
</feature>
<evidence type="ECO:0000313" key="4">
    <source>
        <dbReference type="EMBL" id="TQS84543.1"/>
    </source>
</evidence>
<feature type="domain" description="CBS" evidence="3">
    <location>
        <begin position="86"/>
        <end position="147"/>
    </location>
</feature>
<dbReference type="Gene3D" id="3.10.580.10">
    <property type="entry name" value="CBS-domain"/>
    <property type="match status" value="2"/>
</dbReference>
<feature type="domain" description="CBS" evidence="3">
    <location>
        <begin position="153"/>
        <end position="211"/>
    </location>
</feature>
<dbReference type="InterPro" id="IPR051257">
    <property type="entry name" value="Diverse_CBS-Domain"/>
</dbReference>
<dbReference type="PANTHER" id="PTHR43080">
    <property type="entry name" value="CBS DOMAIN-CONTAINING PROTEIN CBSX3, MITOCHONDRIAL"/>
    <property type="match status" value="1"/>
</dbReference>
<proteinExistence type="predicted"/>
<dbReference type="OMA" id="ETWGAIQ"/>
<dbReference type="SMART" id="SM00116">
    <property type="entry name" value="CBS"/>
    <property type="match status" value="4"/>
</dbReference>
<dbReference type="Pfam" id="PF00571">
    <property type="entry name" value="CBS"/>
    <property type="match status" value="4"/>
</dbReference>
<dbReference type="PANTHER" id="PTHR43080:SF2">
    <property type="entry name" value="CBS DOMAIN-CONTAINING PROTEIN"/>
    <property type="match status" value="1"/>
</dbReference>
<keyword evidence="1 2" id="KW-0129">CBS domain</keyword>
<name>A0A8J8TF54_9ARCH</name>
<evidence type="ECO:0000313" key="5">
    <source>
        <dbReference type="Proteomes" id="UP000752814"/>
    </source>
</evidence>
<accession>A0A8J8TF54</accession>
<dbReference type="EMBL" id="LVVT01000001">
    <property type="protein sequence ID" value="TQS84543.1"/>
    <property type="molecule type" value="Genomic_DNA"/>
</dbReference>
<evidence type="ECO:0000259" key="3">
    <source>
        <dbReference type="PROSITE" id="PS51371"/>
    </source>
</evidence>
<dbReference type="PROSITE" id="PS51371">
    <property type="entry name" value="CBS"/>
    <property type="match status" value="4"/>
</dbReference>
<dbReference type="InterPro" id="IPR000644">
    <property type="entry name" value="CBS_dom"/>
</dbReference>